<dbReference type="InterPro" id="IPR011993">
    <property type="entry name" value="PH-like_dom_sf"/>
</dbReference>
<dbReference type="AlphaFoldDB" id="A0A4P9XMI2"/>
<dbReference type="SUPFAM" id="SSF48065">
    <property type="entry name" value="DBL homology domain (DH-domain)"/>
    <property type="match status" value="1"/>
</dbReference>
<evidence type="ECO:0000259" key="2">
    <source>
        <dbReference type="PROSITE" id="PS50010"/>
    </source>
</evidence>
<dbReference type="PANTHER" id="PTHR45818:SF3">
    <property type="entry name" value="PROTEIN VAV"/>
    <property type="match status" value="1"/>
</dbReference>
<dbReference type="PROSITE" id="PS50010">
    <property type="entry name" value="DH_2"/>
    <property type="match status" value="1"/>
</dbReference>
<evidence type="ECO:0000256" key="1">
    <source>
        <dbReference type="SAM" id="MobiDB-lite"/>
    </source>
</evidence>
<dbReference type="GO" id="GO:0005085">
    <property type="term" value="F:guanyl-nucleotide exchange factor activity"/>
    <property type="evidence" value="ECO:0007669"/>
    <property type="project" value="InterPro"/>
</dbReference>
<organism evidence="3 4">
    <name type="scientific">Thamnocephalis sphaerospora</name>
    <dbReference type="NCBI Taxonomy" id="78915"/>
    <lineage>
        <taxon>Eukaryota</taxon>
        <taxon>Fungi</taxon>
        <taxon>Fungi incertae sedis</taxon>
        <taxon>Zoopagomycota</taxon>
        <taxon>Zoopagomycotina</taxon>
        <taxon>Zoopagomycetes</taxon>
        <taxon>Zoopagales</taxon>
        <taxon>Sigmoideomycetaceae</taxon>
        <taxon>Thamnocephalis</taxon>
    </lineage>
</organism>
<evidence type="ECO:0000313" key="4">
    <source>
        <dbReference type="Proteomes" id="UP000271241"/>
    </source>
</evidence>
<keyword evidence="4" id="KW-1185">Reference proteome</keyword>
<dbReference type="GO" id="GO:0005737">
    <property type="term" value="C:cytoplasm"/>
    <property type="evidence" value="ECO:0007669"/>
    <property type="project" value="TreeGrafter"/>
</dbReference>
<dbReference type="OrthoDB" id="5585231at2759"/>
<dbReference type="Pfam" id="PF00621">
    <property type="entry name" value="RhoGEF"/>
    <property type="match status" value="1"/>
</dbReference>
<dbReference type="Gene3D" id="2.30.29.30">
    <property type="entry name" value="Pleckstrin-homology domain (PH domain)/Phosphotyrosine-binding domain (PTB)"/>
    <property type="match status" value="1"/>
</dbReference>
<sequence length="573" mass="64843">MTNTMTAFAARESFLVLTPRKPPRRFSTMFSRQWNRVRSSTRHDSKLRHQPTDSSSGDEGDKLSNPHDSGRWQPSAIVDETEMVEELALSPRQRYGTAPRPGASVPEEMFSRPMSAAAAQPLGTKQTLRTLSVALPAPNGMQSSPTRMAPRPADHLSLVLHNSIVLDVPAATGLAAPVPPSAMPPASATTQDRAGRLTGHLRKLHDHEVEYVKTLETLHDEFELPLRAQLLPQKLRSKQATVANRAHHRRNGSKQKPAAVVLDMLFSHLDSITSMHRKLRDEVASMQPMYSYRADNTDAYATNCIAIFLGKRLTELGVYIEFVKHQTYALCAFENLYYIDEKFRNAVVKCERESGHQLRQLLVQPRECVWYYVGFVQEIMNICTNQPEGTISSSEPSSSSNPGHAGVRACLQYLKSLYRGIGPWLRQTERVAELAELQSQIRNLAEPLVEFDLTMLHDGELHYHSSFKAASQAARCWLFNNRLVCARLLPDGALEHTVTIPLLRNTVISACTDQDGQYLHTIHVRFDKREAHLRVNTDHDFDVWWNAIQYALRTHPSRRTSRVTVWRQNYKDA</sequence>
<evidence type="ECO:0000313" key="3">
    <source>
        <dbReference type="EMBL" id="RKP07076.1"/>
    </source>
</evidence>
<name>A0A4P9XMI2_9FUNG</name>
<dbReference type="SUPFAM" id="SSF50729">
    <property type="entry name" value="PH domain-like"/>
    <property type="match status" value="1"/>
</dbReference>
<protein>
    <recommendedName>
        <fullName evidence="2">DH domain-containing protein</fullName>
    </recommendedName>
</protein>
<reference evidence="4" key="1">
    <citation type="journal article" date="2018" name="Nat. Microbiol.">
        <title>Leveraging single-cell genomics to expand the fungal tree of life.</title>
        <authorList>
            <person name="Ahrendt S.R."/>
            <person name="Quandt C.A."/>
            <person name="Ciobanu D."/>
            <person name="Clum A."/>
            <person name="Salamov A."/>
            <person name="Andreopoulos B."/>
            <person name="Cheng J.F."/>
            <person name="Woyke T."/>
            <person name="Pelin A."/>
            <person name="Henrissat B."/>
            <person name="Reynolds N.K."/>
            <person name="Benny G.L."/>
            <person name="Smith M.E."/>
            <person name="James T.Y."/>
            <person name="Grigoriev I.V."/>
        </authorList>
    </citation>
    <scope>NUCLEOTIDE SEQUENCE [LARGE SCALE GENOMIC DNA]</scope>
    <source>
        <strain evidence="4">RSA 1356</strain>
    </source>
</reference>
<feature type="compositionally biased region" description="Basic and acidic residues" evidence="1">
    <location>
        <begin position="59"/>
        <end position="70"/>
    </location>
</feature>
<dbReference type="InterPro" id="IPR035899">
    <property type="entry name" value="DBL_dom_sf"/>
</dbReference>
<feature type="compositionally biased region" description="Polar residues" evidence="1">
    <location>
        <begin position="28"/>
        <end position="38"/>
    </location>
</feature>
<dbReference type="InterPro" id="IPR000219">
    <property type="entry name" value="DH_dom"/>
</dbReference>
<feature type="region of interest" description="Disordered" evidence="1">
    <location>
        <begin position="25"/>
        <end position="74"/>
    </location>
</feature>
<dbReference type="Gene3D" id="1.20.900.10">
    <property type="entry name" value="Dbl homology (DH) domain"/>
    <property type="match status" value="1"/>
</dbReference>
<accession>A0A4P9XMI2</accession>
<gene>
    <name evidence="3" type="ORF">THASP1DRAFT_24714</name>
</gene>
<proteinExistence type="predicted"/>
<dbReference type="Proteomes" id="UP000271241">
    <property type="component" value="Unassembled WGS sequence"/>
</dbReference>
<feature type="domain" description="DH" evidence="2">
    <location>
        <begin position="196"/>
        <end position="424"/>
    </location>
</feature>
<dbReference type="PANTHER" id="PTHR45818">
    <property type="entry name" value="PROTEIN VAV"/>
    <property type="match status" value="1"/>
</dbReference>
<dbReference type="EMBL" id="KZ992771">
    <property type="protein sequence ID" value="RKP07076.1"/>
    <property type="molecule type" value="Genomic_DNA"/>
</dbReference>